<organism evidence="15 16">
    <name type="scientific">Methylohalomonas lacus</name>
    <dbReference type="NCBI Taxonomy" id="398773"/>
    <lineage>
        <taxon>Bacteria</taxon>
        <taxon>Pseudomonadati</taxon>
        <taxon>Pseudomonadota</taxon>
        <taxon>Gammaproteobacteria</taxon>
        <taxon>Methylohalomonadales</taxon>
        <taxon>Methylohalomonadaceae</taxon>
        <taxon>Methylohalomonas</taxon>
    </lineage>
</organism>
<evidence type="ECO:0000256" key="8">
    <source>
        <dbReference type="ARBA" id="ARBA00023053"/>
    </source>
</evidence>
<dbReference type="Pfam" id="PF00474">
    <property type="entry name" value="SSF"/>
    <property type="match status" value="1"/>
</dbReference>
<feature type="transmembrane region" description="Helical" evidence="14">
    <location>
        <begin position="71"/>
        <end position="90"/>
    </location>
</feature>
<feature type="transmembrane region" description="Helical" evidence="14">
    <location>
        <begin position="41"/>
        <end position="65"/>
    </location>
</feature>
<name>A0AAE3HNR1_9GAMM</name>
<keyword evidence="3 14" id="KW-0813">Transport</keyword>
<dbReference type="PROSITE" id="PS50283">
    <property type="entry name" value="NA_SOLUT_SYMP_3"/>
    <property type="match status" value="1"/>
</dbReference>
<dbReference type="Gene3D" id="1.20.1730.10">
    <property type="entry name" value="Sodium/glucose cotransporter"/>
    <property type="match status" value="1"/>
</dbReference>
<dbReference type="InterPro" id="IPR011851">
    <property type="entry name" value="Na/Pro_symporter"/>
</dbReference>
<keyword evidence="11 14" id="KW-0739">Sodium transport</keyword>
<comment type="function">
    <text evidence="14">Catalyzes the sodium-dependent uptake of extracellular L-proline.</text>
</comment>
<reference evidence="15" key="1">
    <citation type="submission" date="2022-08" db="EMBL/GenBank/DDBJ databases">
        <title>Genomic Encyclopedia of Type Strains, Phase III (KMG-III): the genomes of soil and plant-associated and newly described type strains.</title>
        <authorList>
            <person name="Whitman W."/>
        </authorList>
    </citation>
    <scope>NUCLEOTIDE SEQUENCE</scope>
    <source>
        <strain evidence="15">HMT 1</strain>
    </source>
</reference>
<comment type="caution">
    <text evidence="15">The sequence shown here is derived from an EMBL/GenBank/DDBJ whole genome shotgun (WGS) entry which is preliminary data.</text>
</comment>
<feature type="transmembrane region" description="Helical" evidence="14">
    <location>
        <begin position="389"/>
        <end position="411"/>
    </location>
</feature>
<evidence type="ECO:0000256" key="3">
    <source>
        <dbReference type="ARBA" id="ARBA00022448"/>
    </source>
</evidence>
<dbReference type="PANTHER" id="PTHR48086">
    <property type="entry name" value="SODIUM/PROLINE SYMPORTER-RELATED"/>
    <property type="match status" value="1"/>
</dbReference>
<evidence type="ECO:0000256" key="13">
    <source>
        <dbReference type="RuleBase" id="RU362091"/>
    </source>
</evidence>
<comment type="catalytic activity">
    <reaction evidence="12">
        <text>L-proline(in) + Na(+)(in) = L-proline(out) + Na(+)(out)</text>
        <dbReference type="Rhea" id="RHEA:28967"/>
        <dbReference type="ChEBI" id="CHEBI:29101"/>
        <dbReference type="ChEBI" id="CHEBI:60039"/>
    </reaction>
</comment>
<evidence type="ECO:0000256" key="1">
    <source>
        <dbReference type="ARBA" id="ARBA00004651"/>
    </source>
</evidence>
<evidence type="ECO:0000256" key="5">
    <source>
        <dbReference type="ARBA" id="ARBA00022692"/>
    </source>
</evidence>
<comment type="subcellular location">
    <subcellularLocation>
        <location evidence="14">Cell inner membrane</location>
        <topology evidence="14">Multi-pass membrane protein</topology>
    </subcellularLocation>
    <subcellularLocation>
        <location evidence="1">Cell membrane</location>
        <topology evidence="1">Multi-pass membrane protein</topology>
    </subcellularLocation>
</comment>
<keyword evidence="9 14" id="KW-0406">Ion transport</keyword>
<dbReference type="InterPro" id="IPR001734">
    <property type="entry name" value="Na/solute_symporter"/>
</dbReference>
<evidence type="ECO:0000313" key="15">
    <source>
        <dbReference type="EMBL" id="MCS3904082.1"/>
    </source>
</evidence>
<dbReference type="GO" id="GO:0031402">
    <property type="term" value="F:sodium ion binding"/>
    <property type="evidence" value="ECO:0007669"/>
    <property type="project" value="UniProtKB-UniRule"/>
</dbReference>
<keyword evidence="8 14" id="KW-0915">Sodium</keyword>
<dbReference type="EMBL" id="JANUCT010000015">
    <property type="protein sequence ID" value="MCS3904082.1"/>
    <property type="molecule type" value="Genomic_DNA"/>
</dbReference>
<keyword evidence="14" id="KW-0029">Amino-acid transport</keyword>
<feature type="transmembrane region" description="Helical" evidence="14">
    <location>
        <begin position="163"/>
        <end position="183"/>
    </location>
</feature>
<evidence type="ECO:0000256" key="10">
    <source>
        <dbReference type="ARBA" id="ARBA00023136"/>
    </source>
</evidence>
<proteinExistence type="inferred from homology"/>
<evidence type="ECO:0000256" key="2">
    <source>
        <dbReference type="ARBA" id="ARBA00006434"/>
    </source>
</evidence>
<keyword evidence="10 14" id="KW-0472">Membrane</keyword>
<feature type="transmembrane region" description="Helical" evidence="14">
    <location>
        <begin position="195"/>
        <end position="216"/>
    </location>
</feature>
<dbReference type="GO" id="GO:0005886">
    <property type="term" value="C:plasma membrane"/>
    <property type="evidence" value="ECO:0007669"/>
    <property type="project" value="UniProtKB-SubCell"/>
</dbReference>
<feature type="transmembrane region" description="Helical" evidence="14">
    <location>
        <begin position="236"/>
        <end position="253"/>
    </location>
</feature>
<dbReference type="GO" id="GO:0015824">
    <property type="term" value="P:proline transport"/>
    <property type="evidence" value="ECO:0007669"/>
    <property type="project" value="UniProtKB-UniRule"/>
</dbReference>
<accession>A0AAE3HNR1</accession>
<evidence type="ECO:0000256" key="14">
    <source>
        <dbReference type="RuleBase" id="RU366012"/>
    </source>
</evidence>
<evidence type="ECO:0000256" key="12">
    <source>
        <dbReference type="ARBA" id="ARBA00033708"/>
    </source>
</evidence>
<dbReference type="InterPro" id="IPR038377">
    <property type="entry name" value="Na/Glc_symporter_sf"/>
</dbReference>
<dbReference type="PANTHER" id="PTHR48086:SF3">
    <property type="entry name" value="SODIUM_PROLINE SYMPORTER"/>
    <property type="match status" value="1"/>
</dbReference>
<dbReference type="AlphaFoldDB" id="A0AAE3HNR1"/>
<feature type="transmembrane region" description="Helical" evidence="14">
    <location>
        <begin position="274"/>
        <end position="301"/>
    </location>
</feature>
<evidence type="ECO:0000256" key="9">
    <source>
        <dbReference type="ARBA" id="ARBA00023065"/>
    </source>
</evidence>
<dbReference type="InterPro" id="IPR050277">
    <property type="entry name" value="Sodium:Solute_Symporter"/>
</dbReference>
<feature type="transmembrane region" description="Helical" evidence="14">
    <location>
        <begin position="418"/>
        <end position="437"/>
    </location>
</feature>
<sequence>MLTAITLFAYLAVLLGIGVWTRERIGDSSDFHLAGRRMGPVVAGLSASASSASAWALLGVSGAAYQWGLQAVWLIPAVLSGFLINWCFIAPRLQPASRDSQALTLLEFLGQGADRGADRGAERRLRRVGAVIILFCFTLYVASQFQAAGTAIDSALPIGSGTAILIGAAIVIAYVFLGGFWAASVTDAVQGLMMLAVAVILPVTAFIVVGGQDGLWQGLQALDEPGLLRLVDQPDLLMAIVFVAGLFGIGLAYPGQPHVVNRFMALESATQIRFARAIALTWACLVFSGMVLLGLCGRVLLPEIDDPESIVLGLSSELLPALLSGIISGGVLAAIMSTSDSQLLVAGSAVSHDLRDGRFSLRIDRAVILVIGVLAAIMALYFPESIYDRVLFAWLALGNAFGPLLIVLLFFGPVAARYRMAALLTGFTLTVILNFLPEAPGNALARLLPFFIALGIAWQGWRSHNKTRPE</sequence>
<keyword evidence="14" id="KW-0997">Cell inner membrane</keyword>
<keyword evidence="4" id="KW-1003">Cell membrane</keyword>
<feature type="transmembrane region" description="Helical" evidence="14">
    <location>
        <begin position="366"/>
        <end position="383"/>
    </location>
</feature>
<dbReference type="GO" id="GO:0005298">
    <property type="term" value="F:proline:sodium symporter activity"/>
    <property type="evidence" value="ECO:0007669"/>
    <property type="project" value="UniProtKB-UniRule"/>
</dbReference>
<dbReference type="Proteomes" id="UP001204445">
    <property type="component" value="Unassembled WGS sequence"/>
</dbReference>
<dbReference type="CDD" id="cd11475">
    <property type="entry name" value="SLC5sbd_PutP"/>
    <property type="match status" value="1"/>
</dbReference>
<keyword evidence="5 14" id="KW-0812">Transmembrane</keyword>
<protein>
    <recommendedName>
        <fullName evidence="14">Sodium/proline symporter</fullName>
    </recommendedName>
    <alternativeName>
        <fullName evidence="14">Proline permease</fullName>
    </alternativeName>
</protein>
<keyword evidence="6 14" id="KW-0769">Symport</keyword>
<evidence type="ECO:0000256" key="4">
    <source>
        <dbReference type="ARBA" id="ARBA00022475"/>
    </source>
</evidence>
<evidence type="ECO:0000256" key="11">
    <source>
        <dbReference type="ARBA" id="ARBA00023201"/>
    </source>
</evidence>
<keyword evidence="16" id="KW-1185">Reference proteome</keyword>
<keyword evidence="7 14" id="KW-1133">Transmembrane helix</keyword>
<comment type="similarity">
    <text evidence="2 13">Belongs to the sodium:solute symporter (SSF) (TC 2.A.21) family.</text>
</comment>
<feature type="transmembrane region" description="Helical" evidence="14">
    <location>
        <begin position="6"/>
        <end position="21"/>
    </location>
</feature>
<feature type="transmembrane region" description="Helical" evidence="14">
    <location>
        <begin position="125"/>
        <end position="143"/>
    </location>
</feature>
<evidence type="ECO:0000256" key="6">
    <source>
        <dbReference type="ARBA" id="ARBA00022847"/>
    </source>
</evidence>
<feature type="transmembrane region" description="Helical" evidence="14">
    <location>
        <begin position="321"/>
        <end position="345"/>
    </location>
</feature>
<gene>
    <name evidence="15" type="ORF">J2T55_002115</name>
</gene>
<dbReference type="RefSeq" id="WP_259056313.1">
    <property type="nucleotide sequence ID" value="NZ_JANUCT010000015.1"/>
</dbReference>
<evidence type="ECO:0000256" key="7">
    <source>
        <dbReference type="ARBA" id="ARBA00022989"/>
    </source>
</evidence>
<evidence type="ECO:0000313" key="16">
    <source>
        <dbReference type="Proteomes" id="UP001204445"/>
    </source>
</evidence>
<feature type="transmembrane region" description="Helical" evidence="14">
    <location>
        <begin position="443"/>
        <end position="461"/>
    </location>
</feature>